<feature type="domain" description="RING-type" evidence="5">
    <location>
        <begin position="21"/>
        <end position="64"/>
    </location>
</feature>
<dbReference type="InterPro" id="IPR027370">
    <property type="entry name" value="Znf-RING_euk"/>
</dbReference>
<dbReference type="InterPro" id="IPR013087">
    <property type="entry name" value="Znf_C2H2_type"/>
</dbReference>
<reference evidence="6 7" key="1">
    <citation type="submission" date="2020-06" db="EMBL/GenBank/DDBJ databases">
        <authorList>
            <person name="Li R."/>
            <person name="Bekaert M."/>
        </authorList>
    </citation>
    <scope>NUCLEOTIDE SEQUENCE [LARGE SCALE GENOMIC DNA]</scope>
    <source>
        <strain evidence="7">wild</strain>
    </source>
</reference>
<dbReference type="SMART" id="SM00184">
    <property type="entry name" value="RING"/>
    <property type="match status" value="1"/>
</dbReference>
<dbReference type="InterPro" id="IPR013083">
    <property type="entry name" value="Znf_RING/FYVE/PHD"/>
</dbReference>
<keyword evidence="3" id="KW-0862">Zinc</keyword>
<dbReference type="Gene3D" id="3.30.160.60">
    <property type="entry name" value="Classic Zinc Finger"/>
    <property type="match status" value="1"/>
</dbReference>
<keyword evidence="7" id="KW-1185">Reference proteome</keyword>
<dbReference type="InterPro" id="IPR001841">
    <property type="entry name" value="Znf_RING"/>
</dbReference>
<protein>
    <recommendedName>
        <fullName evidence="5">RING-type domain-containing protein</fullName>
    </recommendedName>
</protein>
<evidence type="ECO:0000259" key="5">
    <source>
        <dbReference type="PROSITE" id="PS50089"/>
    </source>
</evidence>
<dbReference type="PROSITE" id="PS50089">
    <property type="entry name" value="ZF_RING_2"/>
    <property type="match status" value="1"/>
</dbReference>
<dbReference type="Pfam" id="PF13445">
    <property type="entry name" value="zf-RING_UBOX"/>
    <property type="match status" value="1"/>
</dbReference>
<dbReference type="Proteomes" id="UP000507470">
    <property type="component" value="Unassembled WGS sequence"/>
</dbReference>
<evidence type="ECO:0000256" key="2">
    <source>
        <dbReference type="ARBA" id="ARBA00022771"/>
    </source>
</evidence>
<organism evidence="6 7">
    <name type="scientific">Mytilus coruscus</name>
    <name type="common">Sea mussel</name>
    <dbReference type="NCBI Taxonomy" id="42192"/>
    <lineage>
        <taxon>Eukaryota</taxon>
        <taxon>Metazoa</taxon>
        <taxon>Spiralia</taxon>
        <taxon>Lophotrochozoa</taxon>
        <taxon>Mollusca</taxon>
        <taxon>Bivalvia</taxon>
        <taxon>Autobranchia</taxon>
        <taxon>Pteriomorphia</taxon>
        <taxon>Mytilida</taxon>
        <taxon>Mytiloidea</taxon>
        <taxon>Mytilidae</taxon>
        <taxon>Mytilinae</taxon>
        <taxon>Mytilus</taxon>
    </lineage>
</organism>
<sequence length="856" mass="98781">MSTRGSSSKLVSEIQERYLECSICTEIFNEHERIPKLLPCLHTFCLACLKALYKKDRIKCPTCNGLYKLSKREFNDLPKDNTRRDLTSFIQVQVRPDNECLNCGNCVSELYCCYDCDKCFCSKCCKVHKQKNSSHNVQELNEETSNVCKIAGHDNSPLKYFCKGPLCEKVICANCALSDHRDQGKHYLEDVKQTIDQRKDRLKTAVAALRKQINTVKVIEKTCKEKDISLHKDREKFCTNVERIYNDGVHALNSKKEFIVQSYNKLLKGHEESILRTKEKTSPYIQNAEECCNITERLLSDNGIKSFLAVDKTLNNRIQEFVNKSFESVEFNDKAGLQSVHGDVTSFEQSVKGFKDSLKTSKSGCVYGYDFLEGISKKRFPCLEPKKILNLGIRTVKKASSYLYDTFFEEPEQETFLDRLKRTSKVFIPIFIVIVMAMLPADLFISSNYFLVANSTFNTKPKSSFVCSSIDNESVSTIPIGYSTTCGSRDNFFKYEGVFVDREFTRYKSHNLDLVVKFQEHFLVDSDYEGLVLFEFGLTTESVNTYYLLESSMLTLTAYSCRNMYSVCIRIGNGLNNPLSLGNIFVADLNSNYMKGKFSIRIRPERGIISFISKTDETILLYRFTNILIESSLFGVFALYEREKISVSVSLSSDNNIQFDRSTLHPSLYISSDNKTFSNRPTSYTRLNDRKENRYVYAVPLLTASFEHIYTVVNIRFTHINGLKHGTKMFEIGVGSNKNRQFYTDLKFECFICRITKYWIFDGTGYCLQNRDGLTVIKPSFKIIMHYHITTNRLSIYIPNTEGRRSYYIYTYTNFDRVLPTFYIGKMDSKDITASWTKDVLLYETAWLLFSDWLDS</sequence>
<evidence type="ECO:0000256" key="3">
    <source>
        <dbReference type="ARBA" id="ARBA00022833"/>
    </source>
</evidence>
<keyword evidence="1" id="KW-0479">Metal-binding</keyword>
<dbReference type="InterPro" id="IPR017907">
    <property type="entry name" value="Znf_RING_CS"/>
</dbReference>
<evidence type="ECO:0000256" key="1">
    <source>
        <dbReference type="ARBA" id="ARBA00022723"/>
    </source>
</evidence>
<name>A0A6J8D5Z5_MYTCO</name>
<dbReference type="SUPFAM" id="SSF57845">
    <property type="entry name" value="B-box zinc-binding domain"/>
    <property type="match status" value="1"/>
</dbReference>
<gene>
    <name evidence="6" type="ORF">MCOR_36680</name>
</gene>
<dbReference type="GO" id="GO:0008270">
    <property type="term" value="F:zinc ion binding"/>
    <property type="evidence" value="ECO:0007669"/>
    <property type="project" value="UniProtKB-KW"/>
</dbReference>
<dbReference type="AlphaFoldDB" id="A0A6J8D5Z5"/>
<accession>A0A6J8D5Z5</accession>
<keyword evidence="2 4" id="KW-0863">Zinc-finger</keyword>
<dbReference type="EMBL" id="CACVKT020006617">
    <property type="protein sequence ID" value="CAC5402732.1"/>
    <property type="molecule type" value="Genomic_DNA"/>
</dbReference>
<dbReference type="PROSITE" id="PS00518">
    <property type="entry name" value="ZF_RING_1"/>
    <property type="match status" value="1"/>
</dbReference>
<evidence type="ECO:0000313" key="6">
    <source>
        <dbReference type="EMBL" id="CAC5402732.1"/>
    </source>
</evidence>
<dbReference type="PANTHER" id="PTHR25462">
    <property type="entry name" value="BONUS, ISOFORM C-RELATED"/>
    <property type="match status" value="1"/>
</dbReference>
<dbReference type="GO" id="GO:0061630">
    <property type="term" value="F:ubiquitin protein ligase activity"/>
    <property type="evidence" value="ECO:0007669"/>
    <property type="project" value="TreeGrafter"/>
</dbReference>
<dbReference type="PROSITE" id="PS00028">
    <property type="entry name" value="ZINC_FINGER_C2H2_1"/>
    <property type="match status" value="1"/>
</dbReference>
<evidence type="ECO:0000256" key="4">
    <source>
        <dbReference type="PROSITE-ProRule" id="PRU00175"/>
    </source>
</evidence>
<dbReference type="InterPro" id="IPR047153">
    <property type="entry name" value="TRIM45/56/19-like"/>
</dbReference>
<dbReference type="Gene3D" id="3.30.40.10">
    <property type="entry name" value="Zinc/RING finger domain, C3HC4 (zinc finger)"/>
    <property type="match status" value="1"/>
</dbReference>
<evidence type="ECO:0000313" key="7">
    <source>
        <dbReference type="Proteomes" id="UP000507470"/>
    </source>
</evidence>
<proteinExistence type="predicted"/>
<dbReference type="PANTHER" id="PTHR25462:SF291">
    <property type="entry name" value="E3 UBIQUITIN-PROTEIN LIGASE TRIM45"/>
    <property type="match status" value="1"/>
</dbReference>
<dbReference type="OrthoDB" id="6064025at2759"/>
<dbReference type="SUPFAM" id="SSF57850">
    <property type="entry name" value="RING/U-box"/>
    <property type="match status" value="1"/>
</dbReference>